<proteinExistence type="predicted"/>
<dbReference type="Proteomes" id="UP000006377">
    <property type="component" value="Chromosome"/>
</dbReference>
<dbReference type="KEGG" id="pla:Plav_3640"/>
<gene>
    <name evidence="1" type="ordered locus">Plav_3640</name>
</gene>
<name>A7HZA5_PARL1</name>
<dbReference type="OrthoDB" id="9780579at2"/>
<dbReference type="HOGENOM" id="CLU_097886_0_0_5"/>
<protein>
    <recommendedName>
        <fullName evidence="3">DUF3501 domain-containing protein</fullName>
    </recommendedName>
</protein>
<sequence length="197" mass="22618">MTAMKKEITPADILPYETYAKERKERRTAITALKKNRRVEVGPHATFYFENYDTMFQQIQEMLHIEKGGAEQLEDELRAYNPLIPQGSELVATIMFEINDEVRRDRFLRSITWVEKHLFIDVGGEKVPGEAETDVERTKADGKTSSVHFVHFRFTPGQIAKFRDPATQVLAVIAHENYHHMAVLPPAVKEALAMDFA</sequence>
<dbReference type="Pfam" id="PF12007">
    <property type="entry name" value="DUF3501"/>
    <property type="match status" value="1"/>
</dbReference>
<dbReference type="eggNOG" id="COG0247">
    <property type="taxonomic scope" value="Bacteria"/>
</dbReference>
<dbReference type="EMBL" id="CP000774">
    <property type="protein sequence ID" value="ABS65238.1"/>
    <property type="molecule type" value="Genomic_DNA"/>
</dbReference>
<keyword evidence="2" id="KW-1185">Reference proteome</keyword>
<dbReference type="STRING" id="402881.Plav_3640"/>
<evidence type="ECO:0008006" key="3">
    <source>
        <dbReference type="Google" id="ProtNLM"/>
    </source>
</evidence>
<accession>A7HZA5</accession>
<evidence type="ECO:0000313" key="1">
    <source>
        <dbReference type="EMBL" id="ABS65238.1"/>
    </source>
</evidence>
<dbReference type="AlphaFoldDB" id="A7HZA5"/>
<evidence type="ECO:0000313" key="2">
    <source>
        <dbReference type="Proteomes" id="UP000006377"/>
    </source>
</evidence>
<reference evidence="1 2" key="1">
    <citation type="journal article" date="2011" name="Stand. Genomic Sci.">
        <title>Complete genome sequence of Parvibaculum lavamentivorans type strain (DS-1(T)).</title>
        <authorList>
            <person name="Schleheck D."/>
            <person name="Weiss M."/>
            <person name="Pitluck S."/>
            <person name="Bruce D."/>
            <person name="Land M.L."/>
            <person name="Han S."/>
            <person name="Saunders E."/>
            <person name="Tapia R."/>
            <person name="Detter C."/>
            <person name="Brettin T."/>
            <person name="Han J."/>
            <person name="Woyke T."/>
            <person name="Goodwin L."/>
            <person name="Pennacchio L."/>
            <person name="Nolan M."/>
            <person name="Cook A.M."/>
            <person name="Kjelleberg S."/>
            <person name="Thomas T."/>
        </authorList>
    </citation>
    <scope>NUCLEOTIDE SEQUENCE [LARGE SCALE GENOMIC DNA]</scope>
    <source>
        <strain evidence="2">DS-1 / DSM 13023 / NCIMB 13966</strain>
    </source>
</reference>
<dbReference type="InterPro" id="IPR021890">
    <property type="entry name" value="DUF3501"/>
</dbReference>
<organism evidence="1 2">
    <name type="scientific">Parvibaculum lavamentivorans (strain DS-1 / DSM 13023 / NCIMB 13966)</name>
    <dbReference type="NCBI Taxonomy" id="402881"/>
    <lineage>
        <taxon>Bacteria</taxon>
        <taxon>Pseudomonadati</taxon>
        <taxon>Pseudomonadota</taxon>
        <taxon>Alphaproteobacteria</taxon>
        <taxon>Hyphomicrobiales</taxon>
        <taxon>Parvibaculaceae</taxon>
        <taxon>Parvibaculum</taxon>
    </lineage>
</organism>